<reference evidence="4 5" key="1">
    <citation type="journal article" date="2018" name="Biotechnol. Biofuels">
        <title>Integrative visual omics of the white-rot fungus Polyporus brumalis exposes the biotechnological potential of its oxidative enzymes for delignifying raw plant biomass.</title>
        <authorList>
            <person name="Miyauchi S."/>
            <person name="Rancon A."/>
            <person name="Drula E."/>
            <person name="Hage H."/>
            <person name="Chaduli D."/>
            <person name="Favel A."/>
            <person name="Grisel S."/>
            <person name="Henrissat B."/>
            <person name="Herpoel-Gimbert I."/>
            <person name="Ruiz-Duenas F.J."/>
            <person name="Chevret D."/>
            <person name="Hainaut M."/>
            <person name="Lin J."/>
            <person name="Wang M."/>
            <person name="Pangilinan J."/>
            <person name="Lipzen A."/>
            <person name="Lesage-Meessen L."/>
            <person name="Navarro D."/>
            <person name="Riley R."/>
            <person name="Grigoriev I.V."/>
            <person name="Zhou S."/>
            <person name="Raouche S."/>
            <person name="Rosso M.N."/>
        </authorList>
    </citation>
    <scope>NUCLEOTIDE SEQUENCE [LARGE SCALE GENOMIC DNA]</scope>
    <source>
        <strain evidence="4 5">BRFM 1820</strain>
    </source>
</reference>
<protein>
    <submittedName>
        <fullName evidence="4">Phosphatases II</fullName>
    </submittedName>
</protein>
<accession>A0A371DBZ2</accession>
<sequence>MDTAILDPSPPNERDISRVVSEAFGRGSPQPQNIHSIATHEDPVVPQLSQLASQHHASEYNRLKFGSKGSLLLYVPYSLQMPDHFQEMQAHQMKCAELRAWWPHDNQSHVGAEEWSARKNETMRCMAASGHLAHPDLREQLSAAISTSIILPQSANARRAATPAPHPHWQTSETHPIVISTIIPSEVLPAISSQVRKASHRYPVIFNVPSTQLLDRLIPPPVDPVTRKTAPPLPVISIAAPRPTPALSSAQSLAKSLKLSSLFWIHPTVRRAVLGNLESPQAPPKKRFRPASYMAPTNTLRSDGDIDSHTRPKIVRNCSSPPAFETEGKDNAPRMVKTDLSMISRSTIVNMAIPAVPAIPAAASARLLGNLYMSSCPGKKVRLDGPVRGRSTVCRDLRSDLTRIKNVGVACIICCLDDIELMSLGVDWVDYAVVASELGIDILRLPIPEGLAPINPEALDIHLTKVIDTYTLRGSAVLVHCRGGVGRAGVVACCWMLKLGLCGWLESQHADTSDSELVDDATVHLIDRLISVVRRRRSPKAIETYEQVRFLVDYVRFLRDRSELSMSPSYLDLFADWDTSVE</sequence>
<feature type="domain" description="Tyrosine specific protein phosphatases" evidence="3">
    <location>
        <begin position="461"/>
        <end position="501"/>
    </location>
</feature>
<dbReference type="EMBL" id="KZ857401">
    <property type="protein sequence ID" value="RDX50030.1"/>
    <property type="molecule type" value="Genomic_DNA"/>
</dbReference>
<dbReference type="STRING" id="139420.A0A371DBZ2"/>
<evidence type="ECO:0000256" key="2">
    <source>
        <dbReference type="SAM" id="MobiDB-lite"/>
    </source>
</evidence>
<dbReference type="SMART" id="SM00404">
    <property type="entry name" value="PTPc_motif"/>
    <property type="match status" value="1"/>
</dbReference>
<feature type="region of interest" description="Disordered" evidence="2">
    <location>
        <begin position="295"/>
        <end position="330"/>
    </location>
</feature>
<dbReference type="Proteomes" id="UP000256964">
    <property type="component" value="Unassembled WGS sequence"/>
</dbReference>
<name>A0A371DBZ2_9APHY</name>
<dbReference type="InterPro" id="IPR057023">
    <property type="entry name" value="PTP-SAK"/>
</dbReference>
<dbReference type="Gene3D" id="3.90.190.10">
    <property type="entry name" value="Protein tyrosine phosphatase superfamily"/>
    <property type="match status" value="1"/>
</dbReference>
<dbReference type="PANTHER" id="PTHR23339">
    <property type="entry name" value="TYROSINE SPECIFIC PROTEIN PHOSPHATASE AND DUAL SPECIFICITY PROTEIN PHOSPHATASE"/>
    <property type="match status" value="1"/>
</dbReference>
<dbReference type="SUPFAM" id="SSF52799">
    <property type="entry name" value="(Phosphotyrosine protein) phosphatases II"/>
    <property type="match status" value="1"/>
</dbReference>
<dbReference type="GO" id="GO:0016791">
    <property type="term" value="F:phosphatase activity"/>
    <property type="evidence" value="ECO:0007669"/>
    <property type="project" value="UniProtKB-ARBA"/>
</dbReference>
<dbReference type="InterPro" id="IPR000387">
    <property type="entry name" value="Tyr_Pase_dom"/>
</dbReference>
<dbReference type="Pfam" id="PF22784">
    <property type="entry name" value="PTP-SAK"/>
    <property type="match status" value="1"/>
</dbReference>
<keyword evidence="5" id="KW-1185">Reference proteome</keyword>
<dbReference type="InterPro" id="IPR003595">
    <property type="entry name" value="Tyr_Pase_cat"/>
</dbReference>
<evidence type="ECO:0000313" key="5">
    <source>
        <dbReference type="Proteomes" id="UP000256964"/>
    </source>
</evidence>
<dbReference type="GO" id="GO:0140096">
    <property type="term" value="F:catalytic activity, acting on a protein"/>
    <property type="evidence" value="ECO:0007669"/>
    <property type="project" value="UniProtKB-ARBA"/>
</dbReference>
<evidence type="ECO:0000256" key="1">
    <source>
        <dbReference type="ARBA" id="ARBA00022801"/>
    </source>
</evidence>
<evidence type="ECO:0000313" key="4">
    <source>
        <dbReference type="EMBL" id="RDX50030.1"/>
    </source>
</evidence>
<keyword evidence="1" id="KW-0378">Hydrolase</keyword>
<proteinExistence type="predicted"/>
<dbReference type="InterPro" id="IPR050561">
    <property type="entry name" value="PTP"/>
</dbReference>
<organism evidence="4 5">
    <name type="scientific">Lentinus brumalis</name>
    <dbReference type="NCBI Taxonomy" id="2498619"/>
    <lineage>
        <taxon>Eukaryota</taxon>
        <taxon>Fungi</taxon>
        <taxon>Dikarya</taxon>
        <taxon>Basidiomycota</taxon>
        <taxon>Agaricomycotina</taxon>
        <taxon>Agaricomycetes</taxon>
        <taxon>Polyporales</taxon>
        <taxon>Polyporaceae</taxon>
        <taxon>Lentinus</taxon>
    </lineage>
</organism>
<dbReference type="AlphaFoldDB" id="A0A371DBZ2"/>
<gene>
    <name evidence="4" type="ORF">OH76DRAFT_1402877</name>
</gene>
<dbReference type="InterPro" id="IPR029021">
    <property type="entry name" value="Prot-tyrosine_phosphatase-like"/>
</dbReference>
<dbReference type="PROSITE" id="PS50056">
    <property type="entry name" value="TYR_PHOSPHATASE_2"/>
    <property type="match status" value="1"/>
</dbReference>
<dbReference type="OrthoDB" id="266663at2759"/>
<evidence type="ECO:0000259" key="3">
    <source>
        <dbReference type="PROSITE" id="PS50056"/>
    </source>
</evidence>